<feature type="chain" id="PRO_5012351831" description="DUF2057 domain-containing protein" evidence="4">
    <location>
        <begin position="21"/>
        <end position="226"/>
    </location>
</feature>
<evidence type="ECO:0000313" key="6">
    <source>
        <dbReference type="Proteomes" id="UP000196536"/>
    </source>
</evidence>
<evidence type="ECO:0008006" key="7">
    <source>
        <dbReference type="Google" id="ProtNLM"/>
    </source>
</evidence>
<sequence length="226" mass="24604">MFKQGLIALVLGSVSFSALAAVIVEAPEEIVVVAIDDQEVGGSIFRGKLSQYKIDAGQHSISVKYQEIFNHNDGEHDVLKSNIVTLNQLELKDGQTYQLTLVNAPKTFEDGQKFAEQPVIGLKDAKGQLIAQQAGATSKSKPWLSQGIFGSILDLRQKDDKNTNPNQSSMIQPASTQPVATATTVSTAATTTVQGSKDQQLIDLWKSATPNERQRFMTWLTEQASK</sequence>
<feature type="region of interest" description="Disordered" evidence="3">
    <location>
        <begin position="158"/>
        <end position="179"/>
    </location>
</feature>
<gene>
    <name evidence="5" type="ORF">CAP51_07545</name>
</gene>
<reference evidence="5 6" key="1">
    <citation type="submission" date="2017-05" db="EMBL/GenBank/DDBJ databases">
        <title>Acinetobacter populi ANC 5415 (= PBJ7), whole genome shotgun sequencing project.</title>
        <authorList>
            <person name="Nemec A."/>
            <person name="Radolfova-Krizova L."/>
        </authorList>
    </citation>
    <scope>NUCLEOTIDE SEQUENCE [LARGE SCALE GENOMIC DNA]</scope>
    <source>
        <strain evidence="5 6">PBJ7</strain>
    </source>
</reference>
<dbReference type="PANTHER" id="PTHR38108:SF1">
    <property type="entry name" value="UPF0319 PROTEIN YCCT"/>
    <property type="match status" value="1"/>
</dbReference>
<comment type="caution">
    <text evidence="5">The sequence shown here is derived from an EMBL/GenBank/DDBJ whole genome shotgun (WGS) entry which is preliminary data.</text>
</comment>
<comment type="similarity">
    <text evidence="1">Belongs to the UPF0319 family.</text>
</comment>
<dbReference type="Pfam" id="PF09829">
    <property type="entry name" value="DUF2057"/>
    <property type="match status" value="1"/>
</dbReference>
<evidence type="ECO:0000256" key="1">
    <source>
        <dbReference type="ARBA" id="ARBA00008490"/>
    </source>
</evidence>
<evidence type="ECO:0000256" key="4">
    <source>
        <dbReference type="SAM" id="SignalP"/>
    </source>
</evidence>
<organism evidence="5 6">
    <name type="scientific">Acinetobacter populi</name>
    <dbReference type="NCBI Taxonomy" id="1582270"/>
    <lineage>
        <taxon>Bacteria</taxon>
        <taxon>Pseudomonadati</taxon>
        <taxon>Pseudomonadota</taxon>
        <taxon>Gammaproteobacteria</taxon>
        <taxon>Moraxellales</taxon>
        <taxon>Moraxellaceae</taxon>
        <taxon>Acinetobacter</taxon>
    </lineage>
</organism>
<feature type="signal peptide" evidence="4">
    <location>
        <begin position="1"/>
        <end position="20"/>
    </location>
</feature>
<dbReference type="EMBL" id="NEXX01000002">
    <property type="protein sequence ID" value="OUY07593.1"/>
    <property type="molecule type" value="Genomic_DNA"/>
</dbReference>
<keyword evidence="2 4" id="KW-0732">Signal</keyword>
<evidence type="ECO:0000313" key="5">
    <source>
        <dbReference type="EMBL" id="OUY07593.1"/>
    </source>
</evidence>
<dbReference type="InterPro" id="IPR018635">
    <property type="entry name" value="UPF0319"/>
</dbReference>
<protein>
    <recommendedName>
        <fullName evidence="7">DUF2057 domain-containing protein</fullName>
    </recommendedName>
</protein>
<name>A0A1Z9YZE6_9GAMM</name>
<dbReference type="PANTHER" id="PTHR38108">
    <property type="entry name" value="UPF0319 PROTEIN YCCT"/>
    <property type="match status" value="1"/>
</dbReference>
<accession>A0A1Z9YZE6</accession>
<evidence type="ECO:0000256" key="3">
    <source>
        <dbReference type="SAM" id="MobiDB-lite"/>
    </source>
</evidence>
<dbReference type="OrthoDB" id="6656812at2"/>
<evidence type="ECO:0000256" key="2">
    <source>
        <dbReference type="ARBA" id="ARBA00022729"/>
    </source>
</evidence>
<dbReference type="AlphaFoldDB" id="A0A1Z9YZE6"/>
<proteinExistence type="inferred from homology"/>
<keyword evidence="6" id="KW-1185">Reference proteome</keyword>
<dbReference type="RefSeq" id="WP_087620141.1">
    <property type="nucleotide sequence ID" value="NZ_NEXX01000002.1"/>
</dbReference>
<dbReference type="Proteomes" id="UP000196536">
    <property type="component" value="Unassembled WGS sequence"/>
</dbReference>